<dbReference type="HOGENOM" id="CLU_000422_13_4_0"/>
<dbReference type="GO" id="GO:0043546">
    <property type="term" value="F:molybdopterin cofactor binding"/>
    <property type="evidence" value="ECO:0007669"/>
    <property type="project" value="InterPro"/>
</dbReference>
<evidence type="ECO:0000256" key="3">
    <source>
        <dbReference type="ARBA" id="ARBA00008747"/>
    </source>
</evidence>
<keyword evidence="6" id="KW-0479">Metal-binding</keyword>
<dbReference type="GO" id="GO:0045333">
    <property type="term" value="P:cellular respiration"/>
    <property type="evidence" value="ECO:0007669"/>
    <property type="project" value="UniProtKB-ARBA"/>
</dbReference>
<evidence type="ECO:0000259" key="11">
    <source>
        <dbReference type="PROSITE" id="PS51669"/>
    </source>
</evidence>
<dbReference type="Gene3D" id="3.40.50.740">
    <property type="match status" value="1"/>
</dbReference>
<dbReference type="Pfam" id="PF04879">
    <property type="entry name" value="Molybdop_Fe4S4"/>
    <property type="match status" value="1"/>
</dbReference>
<dbReference type="Gene3D" id="2.40.40.20">
    <property type="match status" value="1"/>
</dbReference>
<comment type="cofactor">
    <cofactor evidence="1">
        <name>Mo-bis(molybdopterin guanine dinucleotide)</name>
        <dbReference type="ChEBI" id="CHEBI:60539"/>
    </cofactor>
</comment>
<dbReference type="SMART" id="SM00926">
    <property type="entry name" value="Molybdop_Fe4S4"/>
    <property type="match status" value="1"/>
</dbReference>
<proteinExistence type="inferred from homology"/>
<keyword evidence="13" id="KW-1185">Reference proteome</keyword>
<evidence type="ECO:0000256" key="5">
    <source>
        <dbReference type="ARBA" id="ARBA00022505"/>
    </source>
</evidence>
<dbReference type="eggNOG" id="COG0243">
    <property type="taxonomic scope" value="Bacteria"/>
</dbReference>
<dbReference type="PANTHER" id="PTHR43105">
    <property type="entry name" value="RESPIRATORY NITRATE REDUCTASE"/>
    <property type="match status" value="1"/>
</dbReference>
<dbReference type="GO" id="GO:0016491">
    <property type="term" value="F:oxidoreductase activity"/>
    <property type="evidence" value="ECO:0007669"/>
    <property type="project" value="UniProtKB-KW"/>
</dbReference>
<keyword evidence="10" id="KW-0534">Nitrate assimilation</keyword>
<comment type="similarity">
    <text evidence="3">Belongs to the prokaryotic molybdopterin-containing oxidoreductase family. NasA/NapA/NarB subfamily.</text>
</comment>
<evidence type="ECO:0000256" key="4">
    <source>
        <dbReference type="ARBA" id="ARBA00022485"/>
    </source>
</evidence>
<dbReference type="RefSeq" id="WP_013042098.1">
    <property type="nucleotide sequence ID" value="NC_014008.1"/>
</dbReference>
<dbReference type="EMBL" id="CP001998">
    <property type="protein sequence ID" value="ADE53373.1"/>
    <property type="molecule type" value="Genomic_DNA"/>
</dbReference>
<dbReference type="GO" id="GO:0051539">
    <property type="term" value="F:4 iron, 4 sulfur cluster binding"/>
    <property type="evidence" value="ECO:0007669"/>
    <property type="project" value="UniProtKB-KW"/>
</dbReference>
<dbReference type="PROSITE" id="PS51669">
    <property type="entry name" value="4FE4S_MOW_BIS_MGD"/>
    <property type="match status" value="1"/>
</dbReference>
<keyword evidence="4" id="KW-0004">4Fe-4S</keyword>
<organism evidence="12 13">
    <name type="scientific">Coraliomargarita akajimensis (strain DSM 45221 / IAM 15411 / JCM 23193 / KCTC 12865 / 04OKA010-24)</name>
    <dbReference type="NCBI Taxonomy" id="583355"/>
    <lineage>
        <taxon>Bacteria</taxon>
        <taxon>Pseudomonadati</taxon>
        <taxon>Verrucomicrobiota</taxon>
        <taxon>Opitutia</taxon>
        <taxon>Puniceicoccales</taxon>
        <taxon>Coraliomargaritaceae</taxon>
        <taxon>Coraliomargarita</taxon>
    </lineage>
</organism>
<dbReference type="KEGG" id="caa:Caka_0348"/>
<dbReference type="InterPro" id="IPR027467">
    <property type="entry name" value="MopterinOxRdtase_cofactor_BS"/>
</dbReference>
<evidence type="ECO:0000256" key="9">
    <source>
        <dbReference type="ARBA" id="ARBA00023014"/>
    </source>
</evidence>
<evidence type="ECO:0000256" key="10">
    <source>
        <dbReference type="ARBA" id="ARBA00023063"/>
    </source>
</evidence>
<dbReference type="Gene3D" id="3.40.228.10">
    <property type="entry name" value="Dimethylsulfoxide Reductase, domain 2"/>
    <property type="match status" value="1"/>
</dbReference>
<dbReference type="InterPro" id="IPR041957">
    <property type="entry name" value="CT_Nitrate-R-NapA-like"/>
</dbReference>
<accession>D5EMG7</accession>
<dbReference type="OrthoDB" id="9805142at2"/>
<evidence type="ECO:0000313" key="12">
    <source>
        <dbReference type="EMBL" id="ADE53373.1"/>
    </source>
</evidence>
<dbReference type="InterPro" id="IPR006657">
    <property type="entry name" value="MoPterin_dinucl-bd_dom"/>
</dbReference>
<sequence length="744" mass="82480">MTPVDFIKGQLRLRARDGVLTERLVQEPAAYGLGRVPSSVKPDAAVNSICGYCGTGCSLKVHLKEGEGVNLSASTHYPVNLGMACPKGWEALAPLSAPDRLKTPLLRKEDGELHPVSWDEAMRAFCEHFKGINEQHGREALAFLSTGQMVTEEMAFLGALAKFGMGMVHGDGNTRQCMATAVVAYKQAFGFDSPPFTYQDFEESDVLIFVGANPCIAHPIMWQRVMRNQRNPEIIVVDPRKTETAMAATRHLPIAPKSDLMLFYGLAARVLELGLIDQDFIDAHTNDFDGFKEFLKDYSIERAAQASGIAAEELDEIARLIGSGKRVSFWWTMGVNQSYEGTRLVQSMINLALMTGNIGKPGTGANSITGQCNAMGSRLFSNTTSLAAGRDFLNPQHRQEVSDLLNIPLEVIPDQNSLSYFEILEAVERGEIRGLWMIATNGAHSWINQKRFYKMRENLDFFVVQDMYGNTETAQVADLVLPAAGWGEKDGVFINSERRIGRTRKVRKAPGEALSDFNIFRLIAHYWGCADLFSEWSSPEAVFKLLARTTEGRPCDFTGVTGYDMLEEVGGVQWPFPASMGAAVAREGGDLGVLKQRRLFEDGKFYHADGKAKFLFEAPRPMPEPADDSYPYILLTGRGTSSQWHTQSRTSKSDVLRKLYPQNAYVEINPDDAARLEIRPNSKVAVSSRRGRVEVTAVVLPSLQSGQLFMPMHYPETNQLTFSAFDPYSKEPSYKACAVTIEPI</sequence>
<dbReference type="SUPFAM" id="SSF53706">
    <property type="entry name" value="Formate dehydrogenase/DMSO reductase, domains 1-3"/>
    <property type="match status" value="1"/>
</dbReference>
<keyword evidence="5" id="KW-0500">Molybdenum</keyword>
<evidence type="ECO:0000256" key="2">
    <source>
        <dbReference type="ARBA" id="ARBA00001966"/>
    </source>
</evidence>
<evidence type="ECO:0000256" key="8">
    <source>
        <dbReference type="ARBA" id="ARBA00023004"/>
    </source>
</evidence>
<dbReference type="PANTHER" id="PTHR43105:SF10">
    <property type="entry name" value="NADH-QUINONE OXIDOREDUCTASE SUBUNIT G"/>
    <property type="match status" value="1"/>
</dbReference>
<keyword evidence="9" id="KW-0411">Iron-sulfur</keyword>
<dbReference type="GO" id="GO:0042128">
    <property type="term" value="P:nitrate assimilation"/>
    <property type="evidence" value="ECO:0007669"/>
    <property type="project" value="UniProtKB-KW"/>
</dbReference>
<dbReference type="GO" id="GO:0016020">
    <property type="term" value="C:membrane"/>
    <property type="evidence" value="ECO:0007669"/>
    <property type="project" value="TreeGrafter"/>
</dbReference>
<dbReference type="InterPro" id="IPR006963">
    <property type="entry name" value="Mopterin_OxRdtase_4Fe-4S_dom"/>
</dbReference>
<dbReference type="InterPro" id="IPR006656">
    <property type="entry name" value="Mopterin_OxRdtase"/>
</dbReference>
<dbReference type="AlphaFoldDB" id="D5EMG7"/>
<evidence type="ECO:0000256" key="6">
    <source>
        <dbReference type="ARBA" id="ARBA00022723"/>
    </source>
</evidence>
<comment type="cofactor">
    <cofactor evidence="2">
        <name>[4Fe-4S] cluster</name>
        <dbReference type="ChEBI" id="CHEBI:49883"/>
    </cofactor>
</comment>
<dbReference type="InterPro" id="IPR009010">
    <property type="entry name" value="Asp_de-COase-like_dom_sf"/>
</dbReference>
<dbReference type="PIRSF" id="PIRSF000144">
    <property type="entry name" value="CbbBc"/>
    <property type="match status" value="1"/>
</dbReference>
<evidence type="ECO:0000256" key="1">
    <source>
        <dbReference type="ARBA" id="ARBA00001942"/>
    </source>
</evidence>
<evidence type="ECO:0000256" key="7">
    <source>
        <dbReference type="ARBA" id="ARBA00023002"/>
    </source>
</evidence>
<dbReference type="GO" id="GO:0046872">
    <property type="term" value="F:metal ion binding"/>
    <property type="evidence" value="ECO:0007669"/>
    <property type="project" value="UniProtKB-KW"/>
</dbReference>
<dbReference type="Pfam" id="PF01568">
    <property type="entry name" value="Molydop_binding"/>
    <property type="match status" value="1"/>
</dbReference>
<dbReference type="Gene3D" id="2.20.25.90">
    <property type="entry name" value="ADC-like domains"/>
    <property type="match status" value="1"/>
</dbReference>
<dbReference type="PROSITE" id="PS00551">
    <property type="entry name" value="MOLYBDOPTERIN_PROK_1"/>
    <property type="match status" value="1"/>
</dbReference>
<dbReference type="CDD" id="cd02791">
    <property type="entry name" value="MopB_CT_Nitrate-R-NapA-like"/>
    <property type="match status" value="1"/>
</dbReference>
<name>D5EMG7_CORAD</name>
<protein>
    <submittedName>
        <fullName evidence="12">Molybdopterin oxidoreductase</fullName>
    </submittedName>
</protein>
<dbReference type="Proteomes" id="UP000000925">
    <property type="component" value="Chromosome"/>
</dbReference>
<reference evidence="12 13" key="1">
    <citation type="journal article" date="2010" name="Stand. Genomic Sci.">
        <title>Complete genome sequence of Coraliomargarita akajimensis type strain (04OKA010-24).</title>
        <authorList>
            <person name="Mavromatis K."/>
            <person name="Abt B."/>
            <person name="Brambilla E."/>
            <person name="Lapidus A."/>
            <person name="Copeland A."/>
            <person name="Deshpande S."/>
            <person name="Nolan M."/>
            <person name="Lucas S."/>
            <person name="Tice H."/>
            <person name="Cheng J.F."/>
            <person name="Han C."/>
            <person name="Detter J.C."/>
            <person name="Woyke T."/>
            <person name="Goodwin L."/>
            <person name="Pitluck S."/>
            <person name="Held B."/>
            <person name="Brettin T."/>
            <person name="Tapia R."/>
            <person name="Ivanova N."/>
            <person name="Mikhailova N."/>
            <person name="Pati A."/>
            <person name="Liolios K."/>
            <person name="Chen A."/>
            <person name="Palaniappan K."/>
            <person name="Land M."/>
            <person name="Hauser L."/>
            <person name="Chang Y.J."/>
            <person name="Jeffries C.D."/>
            <person name="Rohde M."/>
            <person name="Goker M."/>
            <person name="Bristow J."/>
            <person name="Eisen J.A."/>
            <person name="Markowitz V."/>
            <person name="Hugenholtz P."/>
            <person name="Klenk H.P."/>
            <person name="Kyrpides N.C."/>
        </authorList>
    </citation>
    <scope>NUCLEOTIDE SEQUENCE [LARGE SCALE GENOMIC DNA]</scope>
    <source>
        <strain evidence="13">DSM 45221 / IAM 15411 / JCM 23193 / KCTC 12865</strain>
    </source>
</reference>
<keyword evidence="7" id="KW-0560">Oxidoreductase</keyword>
<dbReference type="SUPFAM" id="SSF50692">
    <property type="entry name" value="ADC-like"/>
    <property type="match status" value="1"/>
</dbReference>
<keyword evidence="8" id="KW-0408">Iron</keyword>
<feature type="domain" description="4Fe-4S Mo/W bis-MGD-type" evidence="11">
    <location>
        <begin position="43"/>
        <end position="99"/>
    </location>
</feature>
<dbReference type="Pfam" id="PF00384">
    <property type="entry name" value="Molybdopterin"/>
    <property type="match status" value="1"/>
</dbReference>
<dbReference type="InterPro" id="IPR050123">
    <property type="entry name" value="Prok_molybdopt-oxidoreductase"/>
</dbReference>
<evidence type="ECO:0000313" key="13">
    <source>
        <dbReference type="Proteomes" id="UP000000925"/>
    </source>
</evidence>
<dbReference type="STRING" id="583355.Caka_0348"/>
<dbReference type="CDD" id="cd02754">
    <property type="entry name" value="MopB_Nitrate-R-NapA-like"/>
    <property type="match status" value="1"/>
</dbReference>
<gene>
    <name evidence="12" type="ordered locus">Caka_0348</name>
</gene>